<dbReference type="OrthoDB" id="360540at2759"/>
<dbReference type="Proteomes" id="UP000748531">
    <property type="component" value="Unassembled WGS sequence"/>
</dbReference>
<proteinExistence type="inferred from homology"/>
<evidence type="ECO:0000313" key="3">
    <source>
        <dbReference type="Proteomes" id="UP000748531"/>
    </source>
</evidence>
<evidence type="ECO:0000256" key="1">
    <source>
        <dbReference type="ARBA" id="ARBA00011047"/>
    </source>
</evidence>
<keyword evidence="3" id="KW-1185">Reference proteome</keyword>
<evidence type="ECO:0000313" key="2">
    <source>
        <dbReference type="EMBL" id="KAF5397941.1"/>
    </source>
</evidence>
<dbReference type="AlphaFoldDB" id="A0A8J4WF44"/>
<dbReference type="GO" id="GO:0005737">
    <property type="term" value="C:cytoplasm"/>
    <property type="evidence" value="ECO:0007669"/>
    <property type="project" value="TreeGrafter"/>
</dbReference>
<dbReference type="PANTHER" id="PTHR15323">
    <property type="entry name" value="D123 PROTEIN"/>
    <property type="match status" value="1"/>
</dbReference>
<name>A0A8J4WF44_9TREM</name>
<comment type="similarity">
    <text evidence="1">Belongs to the CDC123 family.</text>
</comment>
<keyword evidence="2" id="KW-0131">Cell cycle</keyword>
<comment type="caution">
    <text evidence="2">The sequence shown here is derived from an EMBL/GenBank/DDBJ whole genome shotgun (WGS) entry which is preliminary data.</text>
</comment>
<protein>
    <submittedName>
        <fullName evidence="2">Cell division cycle protein</fullName>
    </submittedName>
</protein>
<dbReference type="InterPro" id="IPR009772">
    <property type="entry name" value="CDC123"/>
</dbReference>
<accession>A0A8J4WF44</accession>
<gene>
    <name evidence="2" type="ORF">PHET_08258</name>
</gene>
<sequence>MQGSNIGGPYNNPSAIVQVITDSGYYNDSDQPVDVNLCDAMRLFEQALDNDNWSQCDEEDENGPRVCFFLGELYILFQRPEFPEFEAALSCAIRKLGGVVFPKLNWSAPKVCFPFRYLIHPQDASWMLCGNSLKCSSFSDIYLLLKASDFVAHDLTAPFALCADVPVEQLKEKQDFQPILVLRRWSDYRPDGEFRCFVRERKLVAISQRMHDSYFQSVAQNVEHIKQELYTFFNKRIRDRFPLNDYTVDLYYELSNSPNRRSKIVLIDFNVFGPPTEPLLFNWSELEDNNLIERVSDPMIRVQTDRSIRPNVFSQYSVPIDLIDIASGSDPSKLMEFVQTCVKEQQKN</sequence>
<dbReference type="Pfam" id="PF07065">
    <property type="entry name" value="D123"/>
    <property type="match status" value="1"/>
</dbReference>
<dbReference type="PANTHER" id="PTHR15323:SF6">
    <property type="entry name" value="CELL DIVISION CYCLE PROTEIN 123 HOMOLOG"/>
    <property type="match status" value="1"/>
</dbReference>
<dbReference type="GO" id="GO:0051301">
    <property type="term" value="P:cell division"/>
    <property type="evidence" value="ECO:0007669"/>
    <property type="project" value="UniProtKB-KW"/>
</dbReference>
<dbReference type="EMBL" id="LUCH01005589">
    <property type="protein sequence ID" value="KAF5397941.1"/>
    <property type="molecule type" value="Genomic_DNA"/>
</dbReference>
<keyword evidence="2" id="KW-0132">Cell division</keyword>
<organism evidence="2 3">
    <name type="scientific">Paragonimus heterotremus</name>
    <dbReference type="NCBI Taxonomy" id="100268"/>
    <lineage>
        <taxon>Eukaryota</taxon>
        <taxon>Metazoa</taxon>
        <taxon>Spiralia</taxon>
        <taxon>Lophotrochozoa</taxon>
        <taxon>Platyhelminthes</taxon>
        <taxon>Trematoda</taxon>
        <taxon>Digenea</taxon>
        <taxon>Plagiorchiida</taxon>
        <taxon>Troglotremata</taxon>
        <taxon>Troglotrematidae</taxon>
        <taxon>Paragonimus</taxon>
    </lineage>
</organism>
<reference evidence="2" key="1">
    <citation type="submission" date="2019-05" db="EMBL/GenBank/DDBJ databases">
        <title>Annotation for the trematode Paragonimus heterotremus.</title>
        <authorList>
            <person name="Choi Y.-J."/>
        </authorList>
    </citation>
    <scope>NUCLEOTIDE SEQUENCE</scope>
    <source>
        <strain evidence="2">LC</strain>
    </source>
</reference>